<accession>A0A518BPM6</accession>
<sequence>MWSCERQSLRWGRTEVPLGLQLEEPTVPPAARVTDMHVCPMVTPGLPPIPHVGGPITGPGVPTVLIGGMPASVVGDLLVCTGPPDTIAMGSTSVLISGRPAARMGDTCAHGGTVVAGLPTVMIGG</sequence>
<organism evidence="1 2">
    <name type="scientific">Engelhardtia mirabilis</name>
    <dbReference type="NCBI Taxonomy" id="2528011"/>
    <lineage>
        <taxon>Bacteria</taxon>
        <taxon>Pseudomonadati</taxon>
        <taxon>Planctomycetota</taxon>
        <taxon>Planctomycetia</taxon>
        <taxon>Planctomycetia incertae sedis</taxon>
        <taxon>Engelhardtia</taxon>
    </lineage>
</organism>
<gene>
    <name evidence="1" type="ORF">Pla133_40420</name>
</gene>
<proteinExistence type="predicted"/>
<dbReference type="Pfam" id="PF05488">
    <property type="entry name" value="PAAR_motif"/>
    <property type="match status" value="1"/>
</dbReference>
<dbReference type="KEGG" id="pbap:Pla133_40420"/>
<name>A0A518BPM6_9BACT</name>
<dbReference type="AlphaFoldDB" id="A0A518BPM6"/>
<dbReference type="EMBL" id="CP036287">
    <property type="protein sequence ID" value="QDU68927.1"/>
    <property type="molecule type" value="Genomic_DNA"/>
</dbReference>
<dbReference type="Proteomes" id="UP000316921">
    <property type="component" value="Chromosome"/>
</dbReference>
<protein>
    <submittedName>
        <fullName evidence="1">PAAR motif protein</fullName>
    </submittedName>
</protein>
<evidence type="ECO:0000313" key="1">
    <source>
        <dbReference type="EMBL" id="QDU68927.1"/>
    </source>
</evidence>
<dbReference type="InterPro" id="IPR008727">
    <property type="entry name" value="PAAR_motif"/>
</dbReference>
<dbReference type="CDD" id="cd14738">
    <property type="entry name" value="PAAR_2"/>
    <property type="match status" value="1"/>
</dbReference>
<evidence type="ECO:0000313" key="2">
    <source>
        <dbReference type="Proteomes" id="UP000316921"/>
    </source>
</evidence>
<keyword evidence="2" id="KW-1185">Reference proteome</keyword>
<reference evidence="1 2" key="1">
    <citation type="submission" date="2019-02" db="EMBL/GenBank/DDBJ databases">
        <title>Deep-cultivation of Planctomycetes and their phenomic and genomic characterization uncovers novel biology.</title>
        <authorList>
            <person name="Wiegand S."/>
            <person name="Jogler M."/>
            <person name="Boedeker C."/>
            <person name="Pinto D."/>
            <person name="Vollmers J."/>
            <person name="Rivas-Marin E."/>
            <person name="Kohn T."/>
            <person name="Peeters S.H."/>
            <person name="Heuer A."/>
            <person name="Rast P."/>
            <person name="Oberbeckmann S."/>
            <person name="Bunk B."/>
            <person name="Jeske O."/>
            <person name="Meyerdierks A."/>
            <person name="Storesund J.E."/>
            <person name="Kallscheuer N."/>
            <person name="Luecker S."/>
            <person name="Lage O.M."/>
            <person name="Pohl T."/>
            <person name="Merkel B.J."/>
            <person name="Hornburger P."/>
            <person name="Mueller R.-W."/>
            <person name="Bruemmer F."/>
            <person name="Labrenz M."/>
            <person name="Spormann A.M."/>
            <person name="Op den Camp H."/>
            <person name="Overmann J."/>
            <person name="Amann R."/>
            <person name="Jetten M.S.M."/>
            <person name="Mascher T."/>
            <person name="Medema M.H."/>
            <person name="Devos D.P."/>
            <person name="Kaster A.-K."/>
            <person name="Ovreas L."/>
            <person name="Rohde M."/>
            <person name="Galperin M.Y."/>
            <person name="Jogler C."/>
        </authorList>
    </citation>
    <scope>NUCLEOTIDE SEQUENCE [LARGE SCALE GENOMIC DNA]</scope>
    <source>
        <strain evidence="1 2">Pla133</strain>
    </source>
</reference>
<dbReference type="Gene3D" id="2.60.200.60">
    <property type="match status" value="2"/>
</dbReference>